<comment type="subcellular location">
    <subcellularLocation>
        <location evidence="6">Cell membrane</location>
        <topology evidence="6">Multi-pass membrane protein</topology>
    </subcellularLocation>
    <subcellularLocation>
        <location evidence="1">Membrane</location>
    </subcellularLocation>
</comment>
<dbReference type="Pfam" id="PF02104">
    <property type="entry name" value="SURF1"/>
    <property type="match status" value="1"/>
</dbReference>
<dbReference type="Proteomes" id="UP001500218">
    <property type="component" value="Unassembled WGS sequence"/>
</dbReference>
<feature type="transmembrane region" description="Helical" evidence="6">
    <location>
        <begin position="209"/>
        <end position="226"/>
    </location>
</feature>
<comment type="caution">
    <text evidence="7">The sequence shown here is derived from an EMBL/GenBank/DDBJ whole genome shotgun (WGS) entry which is preliminary data.</text>
</comment>
<evidence type="ECO:0000256" key="4">
    <source>
        <dbReference type="ARBA" id="ARBA00022989"/>
    </source>
</evidence>
<evidence type="ECO:0000313" key="7">
    <source>
        <dbReference type="EMBL" id="GAA1804013.1"/>
    </source>
</evidence>
<dbReference type="PANTHER" id="PTHR23427">
    <property type="entry name" value="SURFEIT LOCUS PROTEIN"/>
    <property type="match status" value="1"/>
</dbReference>
<dbReference type="RefSeq" id="WP_344130488.1">
    <property type="nucleotide sequence ID" value="NZ_BAAALT010000072.1"/>
</dbReference>
<evidence type="ECO:0000256" key="6">
    <source>
        <dbReference type="RuleBase" id="RU363076"/>
    </source>
</evidence>
<evidence type="ECO:0000256" key="3">
    <source>
        <dbReference type="ARBA" id="ARBA00022692"/>
    </source>
</evidence>
<evidence type="ECO:0000256" key="2">
    <source>
        <dbReference type="ARBA" id="ARBA00007165"/>
    </source>
</evidence>
<reference evidence="8" key="1">
    <citation type="journal article" date="2019" name="Int. J. Syst. Evol. Microbiol.">
        <title>The Global Catalogue of Microorganisms (GCM) 10K type strain sequencing project: providing services to taxonomists for standard genome sequencing and annotation.</title>
        <authorList>
            <consortium name="The Broad Institute Genomics Platform"/>
            <consortium name="The Broad Institute Genome Sequencing Center for Infectious Disease"/>
            <person name="Wu L."/>
            <person name="Ma J."/>
        </authorList>
    </citation>
    <scope>NUCLEOTIDE SEQUENCE [LARGE SCALE GENOMIC DNA]</scope>
    <source>
        <strain evidence="8">JCM 13250</strain>
    </source>
</reference>
<dbReference type="InterPro" id="IPR045214">
    <property type="entry name" value="Surf1/Surf4"/>
</dbReference>
<evidence type="ECO:0000313" key="8">
    <source>
        <dbReference type="Proteomes" id="UP001500218"/>
    </source>
</evidence>
<keyword evidence="5 6" id="KW-0472">Membrane</keyword>
<dbReference type="PROSITE" id="PS50895">
    <property type="entry name" value="SURF1"/>
    <property type="match status" value="1"/>
</dbReference>
<dbReference type="PANTHER" id="PTHR23427:SF2">
    <property type="entry name" value="SURFEIT LOCUS PROTEIN 1"/>
    <property type="match status" value="1"/>
</dbReference>
<name>A0ABP4Y501_9ACTN</name>
<sequence>MYRFLLTPRWLGAALVFVLAATIMVGLGRWQLHRFEDRSAINDRIDAGARAVPVALADPPQPEWTRVTVTGRYDPTNEILARGRTVGGSVGFEVVTPLVLADGSAVLVDRGWVPAPATGGASARPDVPAAPAGEVTVTGRVHAPESRAGAPTPDGTVPAEVRRISPARIAPALPYRLAPVYVTVDDPAEGFVAVKPDHQNAALNAGYMVQWWIFAALTLVGFGYLARREARARTTDAEPVDTGAPTA</sequence>
<organism evidence="7 8">
    <name type="scientific">Luedemannella flava</name>
    <dbReference type="NCBI Taxonomy" id="349316"/>
    <lineage>
        <taxon>Bacteria</taxon>
        <taxon>Bacillati</taxon>
        <taxon>Actinomycetota</taxon>
        <taxon>Actinomycetes</taxon>
        <taxon>Micromonosporales</taxon>
        <taxon>Micromonosporaceae</taxon>
        <taxon>Luedemannella</taxon>
    </lineage>
</organism>
<accession>A0ABP4Y501</accession>
<evidence type="ECO:0000256" key="1">
    <source>
        <dbReference type="ARBA" id="ARBA00004370"/>
    </source>
</evidence>
<proteinExistence type="inferred from homology"/>
<keyword evidence="4 6" id="KW-1133">Transmembrane helix</keyword>
<comment type="caution">
    <text evidence="6">Lacks conserved residue(s) required for the propagation of feature annotation.</text>
</comment>
<evidence type="ECO:0000256" key="5">
    <source>
        <dbReference type="ARBA" id="ARBA00023136"/>
    </source>
</evidence>
<dbReference type="InterPro" id="IPR002994">
    <property type="entry name" value="Surf1/Shy1"/>
</dbReference>
<keyword evidence="3 6" id="KW-0812">Transmembrane</keyword>
<keyword evidence="8" id="KW-1185">Reference proteome</keyword>
<comment type="similarity">
    <text evidence="2 6">Belongs to the SURF1 family.</text>
</comment>
<dbReference type="CDD" id="cd06662">
    <property type="entry name" value="SURF1"/>
    <property type="match status" value="1"/>
</dbReference>
<gene>
    <name evidence="7" type="ORF">GCM10009682_27240</name>
</gene>
<keyword evidence="6" id="KW-1003">Cell membrane</keyword>
<dbReference type="EMBL" id="BAAALT010000072">
    <property type="protein sequence ID" value="GAA1804013.1"/>
    <property type="molecule type" value="Genomic_DNA"/>
</dbReference>
<protein>
    <recommendedName>
        <fullName evidence="6">SURF1-like protein</fullName>
    </recommendedName>
</protein>